<dbReference type="InterPro" id="IPR003107">
    <property type="entry name" value="HAT"/>
</dbReference>
<evidence type="ECO:0000313" key="6">
    <source>
        <dbReference type="Proteomes" id="UP000479710"/>
    </source>
</evidence>
<comment type="caution">
    <text evidence="5">The sequence shown here is derived from an EMBL/GenBank/DDBJ whole genome shotgun (WGS) entry which is preliminary data.</text>
</comment>
<dbReference type="PANTHER" id="PTHR13471">
    <property type="entry name" value="TETRATRICOPEPTIDE-LIKE HELICAL"/>
    <property type="match status" value="1"/>
</dbReference>
<dbReference type="Proteomes" id="UP000479710">
    <property type="component" value="Unassembled WGS sequence"/>
</dbReference>
<dbReference type="Gene3D" id="1.25.40.10">
    <property type="entry name" value="Tetratricopeptide repeat domain"/>
    <property type="match status" value="3"/>
</dbReference>
<evidence type="ECO:0000256" key="1">
    <source>
        <dbReference type="ARBA" id="ARBA00004123"/>
    </source>
</evidence>
<dbReference type="SMART" id="SM00386">
    <property type="entry name" value="HAT"/>
    <property type="match status" value="6"/>
</dbReference>
<feature type="compositionally biased region" description="Basic and acidic residues" evidence="4">
    <location>
        <begin position="132"/>
        <end position="142"/>
    </location>
</feature>
<evidence type="ECO:0000256" key="2">
    <source>
        <dbReference type="ARBA" id="ARBA00009265"/>
    </source>
</evidence>
<keyword evidence="6" id="KW-1185">Reference proteome</keyword>
<evidence type="ECO:0000256" key="3">
    <source>
        <dbReference type="ARBA" id="ARBA00023242"/>
    </source>
</evidence>
<proteinExistence type="inferred from homology"/>
<comment type="similarity">
    <text evidence="2">Belongs to the NRDE2 family.</text>
</comment>
<dbReference type="EMBL" id="SPHZ02000001">
    <property type="protein sequence ID" value="KAF0931254.1"/>
    <property type="molecule type" value="Genomic_DNA"/>
</dbReference>
<dbReference type="AlphaFoldDB" id="A0A6G1F2Z6"/>
<dbReference type="GO" id="GO:0071013">
    <property type="term" value="C:catalytic step 2 spliceosome"/>
    <property type="evidence" value="ECO:0007669"/>
    <property type="project" value="TreeGrafter"/>
</dbReference>
<keyword evidence="3" id="KW-0539">Nucleus</keyword>
<dbReference type="OrthoDB" id="297219at2759"/>
<feature type="region of interest" description="Disordered" evidence="4">
    <location>
        <begin position="538"/>
        <end position="590"/>
    </location>
</feature>
<dbReference type="InterPro" id="IPR013633">
    <property type="entry name" value="NRDE-2"/>
</dbReference>
<dbReference type="GO" id="GO:0031048">
    <property type="term" value="P:regulatory ncRNA-mediated heterochromatin formation"/>
    <property type="evidence" value="ECO:0007669"/>
    <property type="project" value="TreeGrafter"/>
</dbReference>
<evidence type="ECO:0000256" key="4">
    <source>
        <dbReference type="SAM" id="MobiDB-lite"/>
    </source>
</evidence>
<dbReference type="Pfam" id="PF08424">
    <property type="entry name" value="NRDE-2"/>
    <property type="match status" value="1"/>
</dbReference>
<organism evidence="5 6">
    <name type="scientific">Oryza meyeriana var. granulata</name>
    <dbReference type="NCBI Taxonomy" id="110450"/>
    <lineage>
        <taxon>Eukaryota</taxon>
        <taxon>Viridiplantae</taxon>
        <taxon>Streptophyta</taxon>
        <taxon>Embryophyta</taxon>
        <taxon>Tracheophyta</taxon>
        <taxon>Spermatophyta</taxon>
        <taxon>Magnoliopsida</taxon>
        <taxon>Liliopsida</taxon>
        <taxon>Poales</taxon>
        <taxon>Poaceae</taxon>
        <taxon>BOP clade</taxon>
        <taxon>Oryzoideae</taxon>
        <taxon>Oryzeae</taxon>
        <taxon>Oryzinae</taxon>
        <taxon>Oryza</taxon>
        <taxon>Oryza meyeriana</taxon>
    </lineage>
</organism>
<feature type="compositionally biased region" description="Polar residues" evidence="4">
    <location>
        <begin position="552"/>
        <end position="570"/>
    </location>
</feature>
<feature type="compositionally biased region" description="Basic residues" evidence="4">
    <location>
        <begin position="118"/>
        <end position="131"/>
    </location>
</feature>
<dbReference type="PANTHER" id="PTHR13471:SF0">
    <property type="entry name" value="NUCLEAR EXOSOME REGULATOR NRDE2"/>
    <property type="match status" value="1"/>
</dbReference>
<feature type="compositionally biased region" description="Low complexity" evidence="4">
    <location>
        <begin position="30"/>
        <end position="52"/>
    </location>
</feature>
<dbReference type="GO" id="GO:0006396">
    <property type="term" value="P:RNA processing"/>
    <property type="evidence" value="ECO:0007669"/>
    <property type="project" value="InterPro"/>
</dbReference>
<name>A0A6G1F2Z6_9ORYZ</name>
<reference evidence="5 6" key="1">
    <citation type="submission" date="2019-11" db="EMBL/GenBank/DDBJ databases">
        <title>Whole genome sequence of Oryza granulata.</title>
        <authorList>
            <person name="Li W."/>
        </authorList>
    </citation>
    <scope>NUCLEOTIDE SEQUENCE [LARGE SCALE GENOMIC DNA]</scope>
    <source>
        <strain evidence="6">cv. Menghai</strain>
        <tissue evidence="5">Leaf</tissue>
    </source>
</reference>
<feature type="compositionally biased region" description="Polar residues" evidence="4">
    <location>
        <begin position="55"/>
        <end position="71"/>
    </location>
</feature>
<feature type="region of interest" description="Disordered" evidence="4">
    <location>
        <begin position="1"/>
        <end position="146"/>
    </location>
</feature>
<dbReference type="InterPro" id="IPR011990">
    <property type="entry name" value="TPR-like_helical_dom_sf"/>
</dbReference>
<sequence>MEPSPETPPPAAAFAAGGEGDPYAPTTVDSSSSSLFPLFPLSAPDASAAPAAGSQWLSNPSFSFDASSLNIPATTSSSVPPPLSASSDEEEAPRPAPAKYDLLPSSPSPPASDDERRDRRKDRKRRKRRREKDRYDSAEASRKPGVRAWAGAESKLAKDYYFDAKGDQDNLAFGSIYRMDIARYKSQSMAETRGLKRLLFHNWGLVSVHMGQESDLDGLDSKVRAGGRYYSAKYAVVERNKGFKHLKVLKKDISAILPEDFIPLGTPSLPEKNTTGGQELEESWEDEILRRTREFNKMSRECPHDEKIWLDFAQFQDKVASTQPQKAARLQTTERKISILEKAVELNPDNEELLLCLLKSYGERDSTQNLLDKWEQILMKHPDSCKLWKQYLLLCQGEFSSFKVSDLRKSYAYAVQALSAACTKLCRQDTQYDNLKPNHSSLIHLELGLVDIFVNLCRFEWHTGHRELATALFQAQIEFSLFFPPLHLTTSSKQRLFEHFWNNGGARIGEDGALGWSRWLAKDEESRQNIDIQEHTQEAEKGGWSGWFDPSLRNNNETNEVSNKSMEPSTSDGNDAEDPDDDDPSAEDDVESLLKKLGIDGDADYNSEVKDPKTWNRWSFMELSRDNEQWMPLYEKSGSLISDDASTGEDNDQLSRVILFEDVTEFLFSLSSEDARFSLICQFIDFYGGRVSRWTSTNSSSWIDRILSLEMITDDIQEDLSTVSNLVDKNQNSVHNKMVSLLGTTHDFSQRPGTAKFLKNAILLFLDVFPRNHILEESVLVTSQIHTAQEKSLSTPASASRALAKSLLKKDRQDLLLCGMYGRIEAMNGDIVKARNIFDLALSTSQGASEDLRKKVPILYLWYAEMELAISTSRNNSDSVDRAIHILSCLGNRAKYSSFDGFISRPQVLKARQGFKEQIRSLQSSFASDGMKEESVALICSASLFESTTSGYASGLEVIEETFSMALSESNHSLEYEELWMHYIKLLQKNLNHLSLSRVWPRVLQGIQTYPNNPKSYAAMLTLGCLYSVSNNLRLTLDKFNQRDPSIIGLLFALSFELCKAESDNRIHSLFERALADDKLQKSVLLWRCYLAYEAEIACNASAARRVFFRAIHACPWSKRLWLDGFEKLSSILTLKELSDLQEVMRDKELHIRTDIYEILLQDETDM</sequence>
<comment type="subcellular location">
    <subcellularLocation>
        <location evidence="1">Nucleus</location>
    </subcellularLocation>
</comment>
<gene>
    <name evidence="5" type="ORF">E2562_002602</name>
</gene>
<accession>A0A6G1F2Z6</accession>
<feature type="compositionally biased region" description="Acidic residues" evidence="4">
    <location>
        <begin position="574"/>
        <end position="590"/>
    </location>
</feature>
<dbReference type="SUPFAM" id="SSF48452">
    <property type="entry name" value="TPR-like"/>
    <property type="match status" value="2"/>
</dbReference>
<protein>
    <submittedName>
        <fullName evidence="5">Uncharacterized protein</fullName>
    </submittedName>
</protein>
<feature type="compositionally biased region" description="Pro residues" evidence="4">
    <location>
        <begin position="1"/>
        <end position="11"/>
    </location>
</feature>
<dbReference type="GO" id="GO:1902369">
    <property type="term" value="P:negative regulation of RNA catabolic process"/>
    <property type="evidence" value="ECO:0007669"/>
    <property type="project" value="TreeGrafter"/>
</dbReference>
<evidence type="ECO:0000313" key="5">
    <source>
        <dbReference type="EMBL" id="KAF0931254.1"/>
    </source>
</evidence>